<gene>
    <name evidence="2" type="ORF">MNOR_LOCUS26730</name>
</gene>
<organism evidence="2 3">
    <name type="scientific">Meganyctiphanes norvegica</name>
    <name type="common">Northern krill</name>
    <name type="synonym">Thysanopoda norvegica</name>
    <dbReference type="NCBI Taxonomy" id="48144"/>
    <lineage>
        <taxon>Eukaryota</taxon>
        <taxon>Metazoa</taxon>
        <taxon>Ecdysozoa</taxon>
        <taxon>Arthropoda</taxon>
        <taxon>Crustacea</taxon>
        <taxon>Multicrustacea</taxon>
        <taxon>Malacostraca</taxon>
        <taxon>Eumalacostraca</taxon>
        <taxon>Eucarida</taxon>
        <taxon>Euphausiacea</taxon>
        <taxon>Euphausiidae</taxon>
        <taxon>Meganyctiphanes</taxon>
    </lineage>
</organism>
<evidence type="ECO:0000313" key="3">
    <source>
        <dbReference type="Proteomes" id="UP001497623"/>
    </source>
</evidence>
<dbReference type="Proteomes" id="UP001497623">
    <property type="component" value="Unassembled WGS sequence"/>
</dbReference>
<keyword evidence="3" id="KW-1185">Reference proteome</keyword>
<feature type="compositionally biased region" description="Low complexity" evidence="1">
    <location>
        <begin position="204"/>
        <end position="215"/>
    </location>
</feature>
<accession>A0AAV2RPH9</accession>
<feature type="compositionally biased region" description="Basic and acidic residues" evidence="1">
    <location>
        <begin position="662"/>
        <end position="704"/>
    </location>
</feature>
<comment type="caution">
    <text evidence="2">The sequence shown here is derived from an EMBL/GenBank/DDBJ whole genome shotgun (WGS) entry which is preliminary data.</text>
</comment>
<feature type="compositionally biased region" description="Low complexity" evidence="1">
    <location>
        <begin position="240"/>
        <end position="251"/>
    </location>
</feature>
<dbReference type="AlphaFoldDB" id="A0AAV2RPH9"/>
<feature type="region of interest" description="Disordered" evidence="1">
    <location>
        <begin position="553"/>
        <end position="729"/>
    </location>
</feature>
<sequence>MIFLPYLLVQVKDFVTAKMTGKPKFLFGGEEGTYEDFERKLNGEITKAGLSTEFKKKSFLYKHLTGGVLDNLTKLIFPTKISEKTFNDLLETLKNHYIPNKHLRERVILYARIQDEEEATKDFFEDLKNIASRCKYKDDVLKVILCDKALTGIICPLLRESLFKAGISPSCTAEQYMEYALLFEESIRKEKLAKEKKGNKKNVKLNINNNIERSPSPNPKKPKSDSPAGKFGVSLKKNGDNNNNNKNGNNKSPTKWEPKSPLTPQATFGVTLKSKSSSQVSPKSSPVTNSDAQKENMFPVLKPIINGNANRSNSMSSPKSNSTMNIPEIVEPVKQPKKPALTPEARKILEKHGFVQQKSAHQKDPSWSPSPSPEPKPRKPMPITLEAKMILDKHNQKKEPPKPPPRREPSWSPSPSPEPRDSRSQDNRGRNSVRDAAPKLKRSSSNLNVRDKPTLKDLSPTNTTAPAPKLKRSSSTISISRDPRPDPPKNVSSNRALRDALPVLKSVKNCRPEPEPMSNREKFDISNLLPKLRPTGMLKQSPSEILDFIPEILEDTGPRKPTITAETQAILDKYCNKPRNDPPQPPPRRDYSYSPSPEPEPRPDLTRKQLFDKYAKPAGTPPNKSSPYSDFTKSDIFDQFLQARNSPTSGLKAQKSMKVTKAKKDEVPQLTDDDRRKLEEKYGIIKAKPKEAKPEESPKPERKRSPSRAKQSRELFEEMSKSSSSGVGVVKASDRVVQMYNDAQKMKEALIDNSLPNHPERSNVITPTTTTDKPLITIKASPKIAEMYKAQVEKRDKTRCPSPPPEKVTSNITKYAEKKWTSNLDLSNTKKEYDQAYLRQEALKINAKDIKYSAEMDYGDALLKVSEKDSFNYRTIKTDLFPQEGKKPSSPGPSVNRKTDSPGPTVIPPKPGTAAAAKPQFDISSFFDGSSYDNFLKSAKTTKGAGK</sequence>
<dbReference type="EMBL" id="CAXKWB010027088">
    <property type="protein sequence ID" value="CAL4131296.1"/>
    <property type="molecule type" value="Genomic_DNA"/>
</dbReference>
<feature type="compositionally biased region" description="Polar residues" evidence="1">
    <location>
        <begin position="622"/>
        <end position="631"/>
    </location>
</feature>
<feature type="region of interest" description="Disordered" evidence="1">
    <location>
        <begin position="750"/>
        <end position="773"/>
    </location>
</feature>
<feature type="compositionally biased region" description="Polar residues" evidence="1">
    <location>
        <begin position="642"/>
        <end position="651"/>
    </location>
</feature>
<protein>
    <submittedName>
        <fullName evidence="2">Uncharacterized protein</fullName>
    </submittedName>
</protein>
<name>A0AAV2RPH9_MEGNR</name>
<feature type="compositionally biased region" description="Basic and acidic residues" evidence="1">
    <location>
        <begin position="418"/>
        <end position="438"/>
    </location>
</feature>
<evidence type="ECO:0000256" key="1">
    <source>
        <dbReference type="SAM" id="MobiDB-lite"/>
    </source>
</evidence>
<feature type="compositionally biased region" description="Basic and acidic residues" evidence="1">
    <location>
        <begin position="711"/>
        <end position="720"/>
    </location>
</feature>
<feature type="compositionally biased region" description="Basic and acidic residues" evidence="1">
    <location>
        <begin position="510"/>
        <end position="522"/>
    </location>
</feature>
<feature type="region of interest" description="Disordered" evidence="1">
    <location>
        <begin position="877"/>
        <end position="916"/>
    </location>
</feature>
<feature type="compositionally biased region" description="Low complexity" evidence="1">
    <location>
        <begin position="273"/>
        <end position="287"/>
    </location>
</feature>
<reference evidence="2 3" key="1">
    <citation type="submission" date="2024-05" db="EMBL/GenBank/DDBJ databases">
        <authorList>
            <person name="Wallberg A."/>
        </authorList>
    </citation>
    <scope>NUCLEOTIDE SEQUENCE [LARGE SCALE GENOMIC DNA]</scope>
</reference>
<feature type="compositionally biased region" description="Basic and acidic residues" evidence="1">
    <location>
        <begin position="599"/>
        <end position="615"/>
    </location>
</feature>
<feature type="region of interest" description="Disordered" evidence="1">
    <location>
        <begin position="792"/>
        <end position="813"/>
    </location>
</feature>
<evidence type="ECO:0000313" key="2">
    <source>
        <dbReference type="EMBL" id="CAL4131296.1"/>
    </source>
</evidence>
<feature type="region of interest" description="Disordered" evidence="1">
    <location>
        <begin position="194"/>
        <end position="522"/>
    </location>
</feature>
<proteinExistence type="predicted"/>
<feature type="compositionally biased region" description="Basic and acidic residues" evidence="1">
    <location>
        <begin position="389"/>
        <end position="409"/>
    </location>
</feature>
<feature type="compositionally biased region" description="Low complexity" evidence="1">
    <location>
        <begin position="310"/>
        <end position="325"/>
    </location>
</feature>
<feature type="compositionally biased region" description="Basic and acidic residues" evidence="1">
    <location>
        <begin position="344"/>
        <end position="353"/>
    </location>
</feature>